<keyword evidence="2" id="KW-1185">Reference proteome</keyword>
<proteinExistence type="predicted"/>
<dbReference type="EMBL" id="JACCKB010000034">
    <property type="protein sequence ID" value="NYZ68063.1"/>
    <property type="molecule type" value="Genomic_DNA"/>
</dbReference>
<accession>A0A853I3X6</accession>
<name>A0A853I3X6_9GAMM</name>
<gene>
    <name evidence="1" type="ORF">H0A36_18775</name>
</gene>
<protein>
    <submittedName>
        <fullName evidence="1">Uncharacterized protein</fullName>
    </submittedName>
</protein>
<evidence type="ECO:0000313" key="2">
    <source>
        <dbReference type="Proteomes" id="UP000569732"/>
    </source>
</evidence>
<dbReference type="Proteomes" id="UP000569732">
    <property type="component" value="Unassembled WGS sequence"/>
</dbReference>
<reference evidence="1 2" key="1">
    <citation type="submission" date="2020-07" db="EMBL/GenBank/DDBJ databases">
        <title>Endozoicomonas sp. nov., isolated from sediment.</title>
        <authorList>
            <person name="Gu T."/>
        </authorList>
    </citation>
    <scope>NUCLEOTIDE SEQUENCE [LARGE SCALE GENOMIC DNA]</scope>
    <source>
        <strain evidence="1 2">SM1973</strain>
    </source>
</reference>
<organism evidence="1 2">
    <name type="scientific">Spartinivicinus marinus</name>
    <dbReference type="NCBI Taxonomy" id="2994442"/>
    <lineage>
        <taxon>Bacteria</taxon>
        <taxon>Pseudomonadati</taxon>
        <taxon>Pseudomonadota</taxon>
        <taxon>Gammaproteobacteria</taxon>
        <taxon>Oceanospirillales</taxon>
        <taxon>Zooshikellaceae</taxon>
        <taxon>Spartinivicinus</taxon>
    </lineage>
</organism>
<dbReference type="AlphaFoldDB" id="A0A853I3X6"/>
<sequence>MPSYLEIVELPDGNIALQRSDADEKPLVTISFSEEAKAFLQDNYIEVAKAMLSAGIHMVGIMAETTTEEDESNRVIH</sequence>
<evidence type="ECO:0000313" key="1">
    <source>
        <dbReference type="EMBL" id="NYZ68063.1"/>
    </source>
</evidence>
<dbReference type="RefSeq" id="WP_180570083.1">
    <property type="nucleotide sequence ID" value="NZ_JACCKB010000034.1"/>
</dbReference>
<comment type="caution">
    <text evidence="1">The sequence shown here is derived from an EMBL/GenBank/DDBJ whole genome shotgun (WGS) entry which is preliminary data.</text>
</comment>